<dbReference type="AlphaFoldDB" id="A0A9D4LA68"/>
<accession>A0A9D4LA68</accession>
<comment type="caution">
    <text evidence="1">The sequence shown here is derived from an EMBL/GenBank/DDBJ whole genome shotgun (WGS) entry which is preliminary data.</text>
</comment>
<organism evidence="1 2">
    <name type="scientific">Dreissena polymorpha</name>
    <name type="common">Zebra mussel</name>
    <name type="synonym">Mytilus polymorpha</name>
    <dbReference type="NCBI Taxonomy" id="45954"/>
    <lineage>
        <taxon>Eukaryota</taxon>
        <taxon>Metazoa</taxon>
        <taxon>Spiralia</taxon>
        <taxon>Lophotrochozoa</taxon>
        <taxon>Mollusca</taxon>
        <taxon>Bivalvia</taxon>
        <taxon>Autobranchia</taxon>
        <taxon>Heteroconchia</taxon>
        <taxon>Euheterodonta</taxon>
        <taxon>Imparidentia</taxon>
        <taxon>Neoheterodontei</taxon>
        <taxon>Myida</taxon>
        <taxon>Dreissenoidea</taxon>
        <taxon>Dreissenidae</taxon>
        <taxon>Dreissena</taxon>
    </lineage>
</organism>
<protein>
    <submittedName>
        <fullName evidence="1">Uncharacterized protein</fullName>
    </submittedName>
</protein>
<evidence type="ECO:0000313" key="2">
    <source>
        <dbReference type="Proteomes" id="UP000828390"/>
    </source>
</evidence>
<reference evidence="1" key="2">
    <citation type="submission" date="2020-11" db="EMBL/GenBank/DDBJ databases">
        <authorList>
            <person name="McCartney M.A."/>
            <person name="Auch B."/>
            <person name="Kono T."/>
            <person name="Mallez S."/>
            <person name="Becker A."/>
            <person name="Gohl D.M."/>
            <person name="Silverstein K.A.T."/>
            <person name="Koren S."/>
            <person name="Bechman K.B."/>
            <person name="Herman A."/>
            <person name="Abrahante J.E."/>
            <person name="Garbe J."/>
        </authorList>
    </citation>
    <scope>NUCLEOTIDE SEQUENCE</scope>
    <source>
        <strain evidence="1">Duluth1</strain>
        <tissue evidence="1">Whole animal</tissue>
    </source>
</reference>
<keyword evidence="2" id="KW-1185">Reference proteome</keyword>
<name>A0A9D4LA68_DREPO</name>
<gene>
    <name evidence="1" type="ORF">DPMN_097375</name>
</gene>
<sequence length="51" mass="6038">MTDEVRDVRNGQDTWKNKPVEAVINKIDQNYSDVKLYKQNKNGLEKKNEEN</sequence>
<evidence type="ECO:0000313" key="1">
    <source>
        <dbReference type="EMBL" id="KAH3854825.1"/>
    </source>
</evidence>
<dbReference type="EMBL" id="JAIWYP010000003">
    <property type="protein sequence ID" value="KAH3854825.1"/>
    <property type="molecule type" value="Genomic_DNA"/>
</dbReference>
<dbReference type="Proteomes" id="UP000828390">
    <property type="component" value="Unassembled WGS sequence"/>
</dbReference>
<proteinExistence type="predicted"/>
<reference evidence="1" key="1">
    <citation type="journal article" date="2019" name="bioRxiv">
        <title>The Genome of the Zebra Mussel, Dreissena polymorpha: A Resource for Invasive Species Research.</title>
        <authorList>
            <person name="McCartney M.A."/>
            <person name="Auch B."/>
            <person name="Kono T."/>
            <person name="Mallez S."/>
            <person name="Zhang Y."/>
            <person name="Obille A."/>
            <person name="Becker A."/>
            <person name="Abrahante J.E."/>
            <person name="Garbe J."/>
            <person name="Badalamenti J.P."/>
            <person name="Herman A."/>
            <person name="Mangelson H."/>
            <person name="Liachko I."/>
            <person name="Sullivan S."/>
            <person name="Sone E.D."/>
            <person name="Koren S."/>
            <person name="Silverstein K.A.T."/>
            <person name="Beckman K.B."/>
            <person name="Gohl D.M."/>
        </authorList>
    </citation>
    <scope>NUCLEOTIDE SEQUENCE</scope>
    <source>
        <strain evidence="1">Duluth1</strain>
        <tissue evidence="1">Whole animal</tissue>
    </source>
</reference>